<reference evidence="3" key="1">
    <citation type="submission" date="2022-10" db="EMBL/GenBank/DDBJ databases">
        <title>Tapping the CABI collections for fungal endophytes: first genome assemblies for Collariella, Neodidymelliopsis, Ascochyta clinopodiicola, Didymella pomorum, Didymosphaeria variabile, Neocosmospora piperis and Neocucurbitaria cava.</title>
        <authorList>
            <person name="Hill R."/>
        </authorList>
    </citation>
    <scope>NUCLEOTIDE SEQUENCE</scope>
    <source>
        <strain evidence="3">IMI 360193</strain>
    </source>
</reference>
<keyword evidence="2" id="KW-0413">Isomerase</keyword>
<dbReference type="InterPro" id="IPR029033">
    <property type="entry name" value="His_PPase_superfam"/>
</dbReference>
<dbReference type="PROSITE" id="PS00175">
    <property type="entry name" value="PG_MUTASE"/>
    <property type="match status" value="1"/>
</dbReference>
<proteinExistence type="predicted"/>
<dbReference type="PANTHER" id="PTHR48100">
    <property type="entry name" value="BROAD-SPECIFICITY PHOSPHATASE YOR283W-RELATED"/>
    <property type="match status" value="1"/>
</dbReference>
<gene>
    <name evidence="3" type="primary">PMU1_1</name>
    <name evidence="3" type="ORF">N0V87_001403</name>
</gene>
<organism evidence="3 4">
    <name type="scientific">Didymella glomerata</name>
    <dbReference type="NCBI Taxonomy" id="749621"/>
    <lineage>
        <taxon>Eukaryota</taxon>
        <taxon>Fungi</taxon>
        <taxon>Dikarya</taxon>
        <taxon>Ascomycota</taxon>
        <taxon>Pezizomycotina</taxon>
        <taxon>Dothideomycetes</taxon>
        <taxon>Pleosporomycetidae</taxon>
        <taxon>Pleosporales</taxon>
        <taxon>Pleosporineae</taxon>
        <taxon>Didymellaceae</taxon>
        <taxon>Didymella</taxon>
    </lineage>
</organism>
<name>A0A9W8X7D7_9PLEO</name>
<keyword evidence="1" id="KW-0324">Glycolysis</keyword>
<accession>A0A9W8X7D7</accession>
<dbReference type="Pfam" id="PF00300">
    <property type="entry name" value="His_Phos_1"/>
    <property type="match status" value="1"/>
</dbReference>
<dbReference type="Gene3D" id="3.40.50.1240">
    <property type="entry name" value="Phosphoglycerate mutase-like"/>
    <property type="match status" value="1"/>
</dbReference>
<evidence type="ECO:0000313" key="3">
    <source>
        <dbReference type="EMBL" id="KAJ4342077.1"/>
    </source>
</evidence>
<evidence type="ECO:0000256" key="2">
    <source>
        <dbReference type="ARBA" id="ARBA00023235"/>
    </source>
</evidence>
<dbReference type="SMART" id="SM00855">
    <property type="entry name" value="PGAM"/>
    <property type="match status" value="1"/>
</dbReference>
<dbReference type="AlphaFoldDB" id="A0A9W8X7D7"/>
<dbReference type="SUPFAM" id="SSF53254">
    <property type="entry name" value="Phosphoglycerate mutase-like"/>
    <property type="match status" value="1"/>
</dbReference>
<dbReference type="OrthoDB" id="496981at2759"/>
<dbReference type="GO" id="GO:0016791">
    <property type="term" value="F:phosphatase activity"/>
    <property type="evidence" value="ECO:0007669"/>
    <property type="project" value="TreeGrafter"/>
</dbReference>
<evidence type="ECO:0000313" key="4">
    <source>
        <dbReference type="Proteomes" id="UP001140562"/>
    </source>
</evidence>
<dbReference type="PANTHER" id="PTHR48100:SF1">
    <property type="entry name" value="HISTIDINE PHOSPHATASE FAMILY PROTEIN-RELATED"/>
    <property type="match status" value="1"/>
</dbReference>
<comment type="caution">
    <text evidence="3">The sequence shown here is derived from an EMBL/GenBank/DDBJ whole genome shotgun (WGS) entry which is preliminary data.</text>
</comment>
<keyword evidence="4" id="KW-1185">Reference proteome</keyword>
<protein>
    <submittedName>
        <fullName evidence="3">Phosphoglycerate mutase pmu1</fullName>
    </submittedName>
</protein>
<dbReference type="InterPro" id="IPR013078">
    <property type="entry name" value="His_Pase_superF_clade-1"/>
</dbReference>
<evidence type="ECO:0000256" key="1">
    <source>
        <dbReference type="ARBA" id="ARBA00023152"/>
    </source>
</evidence>
<dbReference type="CDD" id="cd07067">
    <property type="entry name" value="HP_PGM_like"/>
    <property type="match status" value="1"/>
</dbReference>
<sequence>MTSQRKYTAQRGFFSHDDDPESWDFRATTRIDLGLLDRLYPTDDASEQEGLTQWQRLHQYIRHLNAHDKHKQYKLLYLIRHGEGLHNVKEKEVGRAEWDRYWAKVPGDGIVTWADAELTANGEQQARSIAQVRSYLGDGTITAVLSSPLRRCLRTTQLALSPEAGNPVPTIKEKLRERLGVHTCDQRSSRSWIAKRYPSFDIERGFAEEDVLWSPDRRETIEEHIVRSTELLDDIFDGEYGDYIVLAAHSGAIMSLFAATGWKKIPVAAGAVYPLLVCGEKVQRAG</sequence>
<dbReference type="InterPro" id="IPR001345">
    <property type="entry name" value="PG/BPGM_mutase_AS"/>
</dbReference>
<dbReference type="InterPro" id="IPR050275">
    <property type="entry name" value="PGM_Phosphatase"/>
</dbReference>
<dbReference type="EMBL" id="JAPEUV010000008">
    <property type="protein sequence ID" value="KAJ4342077.1"/>
    <property type="molecule type" value="Genomic_DNA"/>
</dbReference>
<dbReference type="GO" id="GO:0005737">
    <property type="term" value="C:cytoplasm"/>
    <property type="evidence" value="ECO:0007669"/>
    <property type="project" value="TreeGrafter"/>
</dbReference>
<dbReference type="Proteomes" id="UP001140562">
    <property type="component" value="Unassembled WGS sequence"/>
</dbReference>